<feature type="non-terminal residue" evidence="2">
    <location>
        <position position="1"/>
    </location>
</feature>
<evidence type="ECO:0000313" key="2">
    <source>
        <dbReference type="EMBL" id="NNF08379.1"/>
    </source>
</evidence>
<protein>
    <submittedName>
        <fullName evidence="2">T9SS type A sorting domain-containing protein</fullName>
    </submittedName>
</protein>
<sequence>RWNRARGTWIPLGSGLTWEVDPLGTEGATLFSKDDRLYVGGAFTIAGGKAASFFSIWDESLVPVEVLASQAKRTRSGAELTWKAAGNPGDVLGFHVYRGDRRISERLVHSTTSNYRFEDSEAPRAETEYFLAGIDRQGETSWHGPVTLAAASITPVLGLANPNPFRASTTISLSLPERGNVTASVMDLRGRQIRVLHTGFLEAGDASFTWNGLDDRGRSTAAGVYFLKISSRGQVADRKILKIE</sequence>
<accession>A0A7Y2EEI0</accession>
<proteinExistence type="predicted"/>
<name>A0A7Y2EEI0_UNCEI</name>
<dbReference type="Gene3D" id="2.60.40.4070">
    <property type="match status" value="1"/>
</dbReference>
<organism evidence="2 3">
    <name type="scientific">Eiseniibacteriota bacterium</name>
    <dbReference type="NCBI Taxonomy" id="2212470"/>
    <lineage>
        <taxon>Bacteria</taxon>
        <taxon>Candidatus Eiseniibacteriota</taxon>
    </lineage>
</organism>
<dbReference type="InterPro" id="IPR025965">
    <property type="entry name" value="FlgD/Vpr_Ig-like"/>
</dbReference>
<feature type="domain" description="FlgD/Vpr Ig-like" evidence="1">
    <location>
        <begin position="175"/>
        <end position="232"/>
    </location>
</feature>
<gene>
    <name evidence="2" type="ORF">HKN21_16580</name>
</gene>
<dbReference type="InterPro" id="IPR013783">
    <property type="entry name" value="Ig-like_fold"/>
</dbReference>
<reference evidence="2 3" key="1">
    <citation type="submission" date="2020-03" db="EMBL/GenBank/DDBJ databases">
        <title>Metabolic flexibility allows generalist bacteria to become dominant in a frequently disturbed ecosystem.</title>
        <authorList>
            <person name="Chen Y.-J."/>
            <person name="Leung P.M."/>
            <person name="Bay S.K."/>
            <person name="Hugenholtz P."/>
            <person name="Kessler A.J."/>
            <person name="Shelley G."/>
            <person name="Waite D.W."/>
            <person name="Cook P.L."/>
            <person name="Greening C."/>
        </authorList>
    </citation>
    <scope>NUCLEOTIDE SEQUENCE [LARGE SCALE GENOMIC DNA]</scope>
    <source>
        <strain evidence="2">SS_bin_28</strain>
    </source>
</reference>
<dbReference type="Proteomes" id="UP000547674">
    <property type="component" value="Unassembled WGS sequence"/>
</dbReference>
<evidence type="ECO:0000313" key="3">
    <source>
        <dbReference type="Proteomes" id="UP000547674"/>
    </source>
</evidence>
<dbReference type="Pfam" id="PF13860">
    <property type="entry name" value="FlgD_ig"/>
    <property type="match status" value="1"/>
</dbReference>
<comment type="caution">
    <text evidence="2">The sequence shown here is derived from an EMBL/GenBank/DDBJ whole genome shotgun (WGS) entry which is preliminary data.</text>
</comment>
<dbReference type="EMBL" id="JABDJR010000666">
    <property type="protein sequence ID" value="NNF08379.1"/>
    <property type="molecule type" value="Genomic_DNA"/>
</dbReference>
<dbReference type="AlphaFoldDB" id="A0A7Y2EEI0"/>
<evidence type="ECO:0000259" key="1">
    <source>
        <dbReference type="Pfam" id="PF13860"/>
    </source>
</evidence>
<dbReference type="NCBIfam" id="TIGR04183">
    <property type="entry name" value="Por_Secre_tail"/>
    <property type="match status" value="1"/>
</dbReference>
<dbReference type="Gene3D" id="2.60.40.10">
    <property type="entry name" value="Immunoglobulins"/>
    <property type="match status" value="1"/>
</dbReference>
<dbReference type="InterPro" id="IPR026444">
    <property type="entry name" value="Secre_tail"/>
</dbReference>